<comment type="caution">
    <text evidence="1">The sequence shown here is derived from an EMBL/GenBank/DDBJ whole genome shotgun (WGS) entry which is preliminary data.</text>
</comment>
<organism evidence="1 2">
    <name type="scientific">Peronospora matthiolae</name>
    <dbReference type="NCBI Taxonomy" id="2874970"/>
    <lineage>
        <taxon>Eukaryota</taxon>
        <taxon>Sar</taxon>
        <taxon>Stramenopiles</taxon>
        <taxon>Oomycota</taxon>
        <taxon>Peronosporomycetes</taxon>
        <taxon>Peronosporales</taxon>
        <taxon>Peronosporaceae</taxon>
        <taxon>Peronospora</taxon>
    </lineage>
</organism>
<proteinExistence type="predicted"/>
<dbReference type="Proteomes" id="UP001162060">
    <property type="component" value="Unassembled WGS sequence"/>
</dbReference>
<evidence type="ECO:0000313" key="1">
    <source>
        <dbReference type="EMBL" id="CAK7905589.1"/>
    </source>
</evidence>
<accession>A0AAV1TA63</accession>
<dbReference type="AlphaFoldDB" id="A0AAV1TA63"/>
<sequence length="63" mass="7044">MLMNWTLVDDAAIEPKKGASKQKSKENYTKYNVRTPVDEPVLDLENLEAKSKGMAFVDNTGRG</sequence>
<evidence type="ECO:0000313" key="2">
    <source>
        <dbReference type="Proteomes" id="UP001162060"/>
    </source>
</evidence>
<protein>
    <submittedName>
        <fullName evidence="1">Uncharacterized protein</fullName>
    </submittedName>
</protein>
<reference evidence="1" key="1">
    <citation type="submission" date="2024-01" db="EMBL/GenBank/DDBJ databases">
        <authorList>
            <person name="Webb A."/>
        </authorList>
    </citation>
    <scope>NUCLEOTIDE SEQUENCE</scope>
    <source>
        <strain evidence="1">Pm1</strain>
    </source>
</reference>
<gene>
    <name evidence="1" type="ORF">PM001_LOCUS3134</name>
</gene>
<name>A0AAV1TA63_9STRA</name>
<dbReference type="EMBL" id="CAKLBY020000030">
    <property type="protein sequence ID" value="CAK7905589.1"/>
    <property type="molecule type" value="Genomic_DNA"/>
</dbReference>